<evidence type="ECO:0000313" key="8">
    <source>
        <dbReference type="Proteomes" id="UP000197781"/>
    </source>
</evidence>
<dbReference type="Gene3D" id="2.60.120.10">
    <property type="entry name" value="Jelly Rolls"/>
    <property type="match status" value="1"/>
</dbReference>
<feature type="domain" description="Cyclic nucleotide-binding" evidence="5">
    <location>
        <begin position="36"/>
        <end position="116"/>
    </location>
</feature>
<evidence type="ECO:0000256" key="3">
    <source>
        <dbReference type="ARBA" id="ARBA00023159"/>
    </source>
</evidence>
<dbReference type="SUPFAM" id="SSF46785">
    <property type="entry name" value="Winged helix' DNA-binding domain"/>
    <property type="match status" value="1"/>
</dbReference>
<dbReference type="AlphaFoldDB" id="A0A220MD35"/>
<evidence type="ECO:0000259" key="6">
    <source>
        <dbReference type="PROSITE" id="PS51063"/>
    </source>
</evidence>
<dbReference type="PROSITE" id="PS50042">
    <property type="entry name" value="CNMP_BINDING_3"/>
    <property type="match status" value="1"/>
</dbReference>
<keyword evidence="2" id="KW-0238">DNA-binding</keyword>
<dbReference type="InterPro" id="IPR012318">
    <property type="entry name" value="HTH_CRP"/>
</dbReference>
<dbReference type="PANTHER" id="PTHR24567">
    <property type="entry name" value="CRP FAMILY TRANSCRIPTIONAL REGULATORY PROTEIN"/>
    <property type="match status" value="1"/>
</dbReference>
<dbReference type="KEGG" id="bfm:BP422_04925"/>
<dbReference type="GO" id="GO:0003677">
    <property type="term" value="F:DNA binding"/>
    <property type="evidence" value="ECO:0007669"/>
    <property type="project" value="UniProtKB-KW"/>
</dbReference>
<dbReference type="PANTHER" id="PTHR24567:SF26">
    <property type="entry name" value="REGULATORY PROTEIN YEIL"/>
    <property type="match status" value="1"/>
</dbReference>
<dbReference type="InterPro" id="IPR018490">
    <property type="entry name" value="cNMP-bd_dom_sf"/>
</dbReference>
<evidence type="ECO:0000256" key="2">
    <source>
        <dbReference type="ARBA" id="ARBA00023125"/>
    </source>
</evidence>
<dbReference type="Pfam" id="PF13545">
    <property type="entry name" value="HTH_Crp_2"/>
    <property type="match status" value="1"/>
</dbReference>
<keyword evidence="3" id="KW-0010">Activator</keyword>
<keyword evidence="1" id="KW-0805">Transcription regulation</keyword>
<dbReference type="InterPro" id="IPR018488">
    <property type="entry name" value="cNMP-bd_CS"/>
</dbReference>
<accession>A0A220MD35</accession>
<dbReference type="Gene3D" id="1.10.10.10">
    <property type="entry name" value="Winged helix-like DNA-binding domain superfamily/Winged helix DNA-binding domain"/>
    <property type="match status" value="1"/>
</dbReference>
<dbReference type="CDD" id="cd00038">
    <property type="entry name" value="CAP_ED"/>
    <property type="match status" value="1"/>
</dbReference>
<evidence type="ECO:0000259" key="5">
    <source>
        <dbReference type="PROSITE" id="PS50042"/>
    </source>
</evidence>
<dbReference type="Proteomes" id="UP000197781">
    <property type="component" value="Chromosome"/>
</dbReference>
<dbReference type="Pfam" id="PF00027">
    <property type="entry name" value="cNMP_binding"/>
    <property type="match status" value="1"/>
</dbReference>
<dbReference type="InterPro" id="IPR014710">
    <property type="entry name" value="RmlC-like_jellyroll"/>
</dbReference>
<dbReference type="GO" id="GO:0003700">
    <property type="term" value="F:DNA-binding transcription factor activity"/>
    <property type="evidence" value="ECO:0007669"/>
    <property type="project" value="TreeGrafter"/>
</dbReference>
<dbReference type="GO" id="GO:0005829">
    <property type="term" value="C:cytosol"/>
    <property type="evidence" value="ECO:0007669"/>
    <property type="project" value="TreeGrafter"/>
</dbReference>
<reference evidence="7 8" key="1">
    <citation type="submission" date="2016-11" db="EMBL/GenBank/DDBJ databases">
        <authorList>
            <person name="Jaros S."/>
            <person name="Januszkiewicz K."/>
            <person name="Wedrychowicz H."/>
        </authorList>
    </citation>
    <scope>NUCLEOTIDE SEQUENCE [LARGE SCALE GENOMIC DNA]</scope>
    <source>
        <strain evidence="7 8">NF2</strain>
    </source>
</reference>
<evidence type="ECO:0000256" key="1">
    <source>
        <dbReference type="ARBA" id="ARBA00023015"/>
    </source>
</evidence>
<dbReference type="EMBL" id="CP018145">
    <property type="protein sequence ID" value="ASJ52951.1"/>
    <property type="molecule type" value="Genomic_DNA"/>
</dbReference>
<evidence type="ECO:0000313" key="7">
    <source>
        <dbReference type="EMBL" id="ASJ52951.1"/>
    </source>
</evidence>
<sequence length="232" mass="26685">MIEIENRELLQQYLRDHQLASVFHEPFLPHLSLFQFDQGELICAQGETACHLYVLVKGKVKIFTTSPEGKTLILSFKKPLEVIGDIEYVRGISYLNSVEATSSVQMIGIHYRWLKKYGTDYAPLLQFLLQIITHKFCVKSNTLSINLLYPVEVRFARYLLSVSIEEWNSVNKEQISTRNLLDAANMIGTSYRHLNRVIQQFCKEGLIERANGFLLIKDREGLAKMASETPNE</sequence>
<dbReference type="PROSITE" id="PS00888">
    <property type="entry name" value="CNMP_BINDING_1"/>
    <property type="match status" value="1"/>
</dbReference>
<dbReference type="PROSITE" id="PS51063">
    <property type="entry name" value="HTH_CRP_2"/>
    <property type="match status" value="1"/>
</dbReference>
<gene>
    <name evidence="7" type="ORF">BP422_04925</name>
</gene>
<dbReference type="InterPro" id="IPR000595">
    <property type="entry name" value="cNMP-bd_dom"/>
</dbReference>
<protein>
    <submittedName>
        <fullName evidence="7">Crp/Fnr family transcriptional regulator</fullName>
    </submittedName>
</protein>
<feature type="domain" description="HTH crp-type" evidence="6">
    <location>
        <begin position="149"/>
        <end position="220"/>
    </location>
</feature>
<dbReference type="RefSeq" id="WP_088906814.1">
    <property type="nucleotide sequence ID" value="NZ_CP018145.1"/>
</dbReference>
<evidence type="ECO:0000256" key="4">
    <source>
        <dbReference type="ARBA" id="ARBA00023163"/>
    </source>
</evidence>
<organism evidence="7 8">
    <name type="scientific">Brevibacillus formosus</name>
    <dbReference type="NCBI Taxonomy" id="54913"/>
    <lineage>
        <taxon>Bacteria</taxon>
        <taxon>Bacillati</taxon>
        <taxon>Bacillota</taxon>
        <taxon>Bacilli</taxon>
        <taxon>Bacillales</taxon>
        <taxon>Paenibacillaceae</taxon>
        <taxon>Brevibacillus</taxon>
    </lineage>
</organism>
<keyword evidence="4" id="KW-0804">Transcription</keyword>
<dbReference type="SUPFAM" id="SSF51206">
    <property type="entry name" value="cAMP-binding domain-like"/>
    <property type="match status" value="1"/>
</dbReference>
<dbReference type="InterPro" id="IPR036390">
    <property type="entry name" value="WH_DNA-bd_sf"/>
</dbReference>
<dbReference type="InterPro" id="IPR050397">
    <property type="entry name" value="Env_Response_Regulators"/>
</dbReference>
<name>A0A220MD35_9BACL</name>
<dbReference type="InterPro" id="IPR036388">
    <property type="entry name" value="WH-like_DNA-bd_sf"/>
</dbReference>
<proteinExistence type="predicted"/>